<evidence type="ECO:0000313" key="2">
    <source>
        <dbReference type="Proteomes" id="UP000311919"/>
    </source>
</evidence>
<dbReference type="STRING" id="6182.A0A4Z2CR38"/>
<proteinExistence type="predicted"/>
<reference evidence="1 2" key="1">
    <citation type="submission" date="2019-03" db="EMBL/GenBank/DDBJ databases">
        <title>An improved genome assembly of the fluke Schistosoma japonicum.</title>
        <authorList>
            <person name="Hu W."/>
            <person name="Luo F."/>
            <person name="Yin M."/>
            <person name="Mo X."/>
            <person name="Sun C."/>
            <person name="Wu Q."/>
            <person name="Zhu B."/>
            <person name="Xiang M."/>
            <person name="Wang J."/>
            <person name="Wang Y."/>
            <person name="Zhang T."/>
            <person name="Xu B."/>
            <person name="Zheng H."/>
            <person name="Feng Z."/>
        </authorList>
    </citation>
    <scope>NUCLEOTIDE SEQUENCE [LARGE SCALE GENOMIC DNA]</scope>
    <source>
        <strain evidence="1">HuSjv2</strain>
        <tissue evidence="1">Worms</tissue>
    </source>
</reference>
<dbReference type="AlphaFoldDB" id="A0A4Z2CR38"/>
<dbReference type="EMBL" id="SKCS01000454">
    <property type="protein sequence ID" value="TNN06675.1"/>
    <property type="molecule type" value="Genomic_DNA"/>
</dbReference>
<name>A0A4Z2CR38_SCHJA</name>
<organism evidence="1 2">
    <name type="scientific">Schistosoma japonicum</name>
    <name type="common">Blood fluke</name>
    <dbReference type="NCBI Taxonomy" id="6182"/>
    <lineage>
        <taxon>Eukaryota</taxon>
        <taxon>Metazoa</taxon>
        <taxon>Spiralia</taxon>
        <taxon>Lophotrochozoa</taxon>
        <taxon>Platyhelminthes</taxon>
        <taxon>Trematoda</taxon>
        <taxon>Digenea</taxon>
        <taxon>Strigeidida</taxon>
        <taxon>Schistosomatoidea</taxon>
        <taxon>Schistosomatidae</taxon>
        <taxon>Schistosoma</taxon>
    </lineage>
</organism>
<dbReference type="Proteomes" id="UP000311919">
    <property type="component" value="Unassembled WGS sequence"/>
</dbReference>
<accession>A0A4Z2CR38</accession>
<gene>
    <name evidence="1" type="ORF">EWB00_008253</name>
</gene>
<keyword evidence="2" id="KW-1185">Reference proteome</keyword>
<evidence type="ECO:0000313" key="1">
    <source>
        <dbReference type="EMBL" id="TNN06675.1"/>
    </source>
</evidence>
<comment type="caution">
    <text evidence="1">The sequence shown here is derived from an EMBL/GenBank/DDBJ whole genome shotgun (WGS) entry which is preliminary data.</text>
</comment>
<protein>
    <submittedName>
        <fullName evidence="1">Nucleoporin GLE1</fullName>
    </submittedName>
</protein>
<dbReference type="OrthoDB" id="6234982at2759"/>
<sequence>MSGEFELGYLLGIEDAWISAVAKYNNAVKAYEKNLKRSQLSIARVTDHLEKSFASLALNVNAPKSKDFVENKYSDKTNSGLGEIFPSIECMTHYGFTRRIPNHDLLKEIINRIISIRVDATELRYRNSGSALDSLNSLLNEIEEIEARALTLITSPSPIFDDCDGMMDYQMELIMRRLELQAKECLEMCKTLVSTNFSATKQLQSTISAALDVPVSENDSVFPTFDKARALLENYTNILYPSLWDSRFKKDALKIKQDITCACSQISSHDPPHCIGRLEYLLGILKHTTSNDFSKQAQIDKSQNNNQLINSFAWQCFYSSTISQAEKIFTYNIDITLVYASLLAGIFALFPDKLVIFSISFEKISHLFNLRAS</sequence>